<dbReference type="Proteomes" id="UP000316560">
    <property type="component" value="Unassembled WGS sequence"/>
</dbReference>
<keyword evidence="3" id="KW-1185">Reference proteome</keyword>
<evidence type="ECO:0000256" key="1">
    <source>
        <dbReference type="SAM" id="Phobius"/>
    </source>
</evidence>
<dbReference type="EMBL" id="VFRA01000001">
    <property type="protein sequence ID" value="TQO19889.1"/>
    <property type="molecule type" value="Genomic_DNA"/>
</dbReference>
<organism evidence="2 3">
    <name type="scientific">Rhodoglobus vestalii</name>
    <dbReference type="NCBI Taxonomy" id="193384"/>
    <lineage>
        <taxon>Bacteria</taxon>
        <taxon>Bacillati</taxon>
        <taxon>Actinomycetota</taxon>
        <taxon>Actinomycetes</taxon>
        <taxon>Micrococcales</taxon>
        <taxon>Microbacteriaceae</taxon>
        <taxon>Rhodoglobus</taxon>
    </lineage>
</organism>
<feature type="transmembrane region" description="Helical" evidence="1">
    <location>
        <begin position="5"/>
        <end position="26"/>
    </location>
</feature>
<name>A0A8H2K6M1_9MICO</name>
<keyword evidence="1" id="KW-0812">Transmembrane</keyword>
<evidence type="ECO:0000313" key="3">
    <source>
        <dbReference type="Proteomes" id="UP000316560"/>
    </source>
</evidence>
<comment type="caution">
    <text evidence="2">The sequence shown here is derived from an EMBL/GenBank/DDBJ whole genome shotgun (WGS) entry which is preliminary data.</text>
</comment>
<gene>
    <name evidence="2" type="ORF">FB472_1490</name>
</gene>
<feature type="transmembrane region" description="Helical" evidence="1">
    <location>
        <begin position="46"/>
        <end position="71"/>
    </location>
</feature>
<dbReference type="OrthoDB" id="5083452at2"/>
<evidence type="ECO:0000313" key="2">
    <source>
        <dbReference type="EMBL" id="TQO19889.1"/>
    </source>
</evidence>
<accession>A0A8H2K6M1</accession>
<sequence>MREIIWGWLTAAIGLAILVVIFFYGIEFGTWVDEAGSLRSAPPTFILPFVVAGLGLVLFVGGFSVGASAGVQRSKSRR</sequence>
<reference evidence="2 3" key="1">
    <citation type="submission" date="2019-06" db="EMBL/GenBank/DDBJ databases">
        <title>Sequencing the genomes of 1000 actinobacteria strains.</title>
        <authorList>
            <person name="Klenk H.-P."/>
        </authorList>
    </citation>
    <scope>NUCLEOTIDE SEQUENCE [LARGE SCALE GENOMIC DNA]</scope>
    <source>
        <strain evidence="2 3">DSM 21947</strain>
    </source>
</reference>
<keyword evidence="1" id="KW-1133">Transmembrane helix</keyword>
<protein>
    <submittedName>
        <fullName evidence="2">Uncharacterized protein</fullName>
    </submittedName>
</protein>
<proteinExistence type="predicted"/>
<keyword evidence="1" id="KW-0472">Membrane</keyword>
<dbReference type="RefSeq" id="WP_141990320.1">
    <property type="nucleotide sequence ID" value="NZ_VFRA01000001.1"/>
</dbReference>
<dbReference type="AlphaFoldDB" id="A0A8H2K6M1"/>